<proteinExistence type="predicted"/>
<name>A0ACC1LDT8_9FUNG</name>
<feature type="non-terminal residue" evidence="1">
    <location>
        <position position="370"/>
    </location>
</feature>
<sequence length="370" mass="41086">MFIAGRKRKAATGSPSQALGSRSAQPTLASGVEIDRWYVLGRENFRERQYRNALDYYNRAVALAANEGVRDAKLYEARAHTLYKLREFTRALSDAKEAVRINSSSSSGYMCMASILADTGRPEEALVVVEQGLRLTDTQASAYKNLQLLGSSLSLRLDPTRQPAAESDIDPVSRLPVDLAIMILRLLDTRMLSICRNVSARWLRLVDSTPVLWSNPCYLIENPVRTLARQLPAYSKAEKRMQQRHYRAPPDAVIRRVFEKSQKSLITVTVPDGLSVSAKALEALLACPRPHVASIAFSKTSALRSESIYRILNWCLPAMVTDIRLPYCVQVGGVEIDIIAKLGHKLRALDISGCIRVSAKHLFVAFGSVL</sequence>
<keyword evidence="2" id="KW-1185">Reference proteome</keyword>
<protein>
    <submittedName>
        <fullName evidence="1">Uncharacterized protein</fullName>
    </submittedName>
</protein>
<evidence type="ECO:0000313" key="2">
    <source>
        <dbReference type="Proteomes" id="UP001140096"/>
    </source>
</evidence>
<dbReference type="EMBL" id="JANBUP010001395">
    <property type="protein sequence ID" value="KAJ2806042.1"/>
    <property type="molecule type" value="Genomic_DNA"/>
</dbReference>
<evidence type="ECO:0000313" key="1">
    <source>
        <dbReference type="EMBL" id="KAJ2806042.1"/>
    </source>
</evidence>
<organism evidence="1 2">
    <name type="scientific">Coemansia furcata</name>
    <dbReference type="NCBI Taxonomy" id="417177"/>
    <lineage>
        <taxon>Eukaryota</taxon>
        <taxon>Fungi</taxon>
        <taxon>Fungi incertae sedis</taxon>
        <taxon>Zoopagomycota</taxon>
        <taxon>Kickxellomycotina</taxon>
        <taxon>Kickxellomycetes</taxon>
        <taxon>Kickxellales</taxon>
        <taxon>Kickxellaceae</taxon>
        <taxon>Coemansia</taxon>
    </lineage>
</organism>
<dbReference type="Proteomes" id="UP001140096">
    <property type="component" value="Unassembled WGS sequence"/>
</dbReference>
<accession>A0ACC1LDT8</accession>
<comment type="caution">
    <text evidence="1">The sequence shown here is derived from an EMBL/GenBank/DDBJ whole genome shotgun (WGS) entry which is preliminary data.</text>
</comment>
<gene>
    <name evidence="1" type="ORF">H4S07_003886</name>
</gene>
<reference evidence="1" key="1">
    <citation type="submission" date="2022-07" db="EMBL/GenBank/DDBJ databases">
        <title>Phylogenomic reconstructions and comparative analyses of Kickxellomycotina fungi.</title>
        <authorList>
            <person name="Reynolds N.K."/>
            <person name="Stajich J.E."/>
            <person name="Barry K."/>
            <person name="Grigoriev I.V."/>
            <person name="Crous P."/>
            <person name="Smith M.E."/>
        </authorList>
    </citation>
    <scope>NUCLEOTIDE SEQUENCE</scope>
    <source>
        <strain evidence="1">CBS 102833</strain>
    </source>
</reference>